<keyword evidence="5" id="KW-0808">Transferase</keyword>
<keyword evidence="6 12" id="KW-0812">Transmembrane</keyword>
<dbReference type="GO" id="GO:0000155">
    <property type="term" value="F:phosphorelay sensor kinase activity"/>
    <property type="evidence" value="ECO:0007669"/>
    <property type="project" value="TreeGrafter"/>
</dbReference>
<dbReference type="InterPro" id="IPR036890">
    <property type="entry name" value="HATPase_C_sf"/>
</dbReference>
<evidence type="ECO:0000256" key="11">
    <source>
        <dbReference type="SAM" id="Coils"/>
    </source>
</evidence>
<evidence type="ECO:0000313" key="15">
    <source>
        <dbReference type="Proteomes" id="UP000623681"/>
    </source>
</evidence>
<evidence type="ECO:0000256" key="3">
    <source>
        <dbReference type="ARBA" id="ARBA00012438"/>
    </source>
</evidence>
<evidence type="ECO:0000256" key="1">
    <source>
        <dbReference type="ARBA" id="ARBA00000085"/>
    </source>
</evidence>
<keyword evidence="15" id="KW-1185">Reference proteome</keyword>
<evidence type="ECO:0000256" key="5">
    <source>
        <dbReference type="ARBA" id="ARBA00022679"/>
    </source>
</evidence>
<dbReference type="GO" id="GO:0005886">
    <property type="term" value="C:plasma membrane"/>
    <property type="evidence" value="ECO:0007669"/>
    <property type="project" value="UniProtKB-SubCell"/>
</dbReference>
<dbReference type="SMART" id="SM00387">
    <property type="entry name" value="HATPase_c"/>
    <property type="match status" value="1"/>
</dbReference>
<name>A0A937K3C2_9CLOT</name>
<keyword evidence="9" id="KW-0902">Two-component regulatory system</keyword>
<proteinExistence type="predicted"/>
<gene>
    <name evidence="14" type="ORF">JK634_06750</name>
</gene>
<sequence>MKKKIITNFIKDSLRYIIAFYLSIGVIILYYYITADIKDIIYPIVIASTIFLIFIFIEFVKYYNFNINIKDLINLQRDKLLEETNQQKYFMHVLKDMQGEYLKEISRTNAENNSYKYFVSQWIHNMKTPVSIISLVLQKIKVENMNTERNLSQEEISSFIQEIVEENTKLQNGLEQLLNILRMEQFAKDYEPEAVNLVDSIKELINSKKSLFIYNNVFPQIECEDDNITVLTDEKWNKFMIEQIINNAVKYSSERDVKKYIKFNIMNKHGEVKLNIIDEGIGIPEIDINRLFEPFFTGANGRKYKEATGIGLYICEQLAKNLKHKIHIESKQGRGTKVTITYFLNSQ</sequence>
<dbReference type="InterPro" id="IPR005467">
    <property type="entry name" value="His_kinase_dom"/>
</dbReference>
<reference evidence="14" key="1">
    <citation type="submission" date="2021-01" db="EMBL/GenBank/DDBJ databases">
        <title>Genome public.</title>
        <authorList>
            <person name="Liu C."/>
            <person name="Sun Q."/>
        </authorList>
    </citation>
    <scope>NUCLEOTIDE SEQUENCE</scope>
    <source>
        <strain evidence="14">YIM B02565</strain>
    </source>
</reference>
<evidence type="ECO:0000256" key="7">
    <source>
        <dbReference type="ARBA" id="ARBA00022777"/>
    </source>
</evidence>
<keyword evidence="10 12" id="KW-0472">Membrane</keyword>
<dbReference type="PANTHER" id="PTHR45453">
    <property type="entry name" value="PHOSPHATE REGULON SENSOR PROTEIN PHOR"/>
    <property type="match status" value="1"/>
</dbReference>
<dbReference type="Pfam" id="PF02518">
    <property type="entry name" value="HATPase_c"/>
    <property type="match status" value="1"/>
</dbReference>
<dbReference type="GO" id="GO:0016036">
    <property type="term" value="P:cellular response to phosphate starvation"/>
    <property type="evidence" value="ECO:0007669"/>
    <property type="project" value="TreeGrafter"/>
</dbReference>
<feature type="transmembrane region" description="Helical" evidence="12">
    <location>
        <begin position="16"/>
        <end position="34"/>
    </location>
</feature>
<evidence type="ECO:0000256" key="10">
    <source>
        <dbReference type="ARBA" id="ARBA00023136"/>
    </source>
</evidence>
<feature type="transmembrane region" description="Helical" evidence="12">
    <location>
        <begin position="40"/>
        <end position="60"/>
    </location>
</feature>
<evidence type="ECO:0000256" key="12">
    <source>
        <dbReference type="SAM" id="Phobius"/>
    </source>
</evidence>
<organism evidence="14 15">
    <name type="scientific">Clostridium paridis</name>
    <dbReference type="NCBI Taxonomy" id="2803863"/>
    <lineage>
        <taxon>Bacteria</taxon>
        <taxon>Bacillati</taxon>
        <taxon>Bacillota</taxon>
        <taxon>Clostridia</taxon>
        <taxon>Eubacteriales</taxon>
        <taxon>Clostridiaceae</taxon>
        <taxon>Clostridium</taxon>
    </lineage>
</organism>
<dbReference type="PRINTS" id="PR00344">
    <property type="entry name" value="BCTRLSENSOR"/>
</dbReference>
<dbReference type="Gene3D" id="3.30.565.10">
    <property type="entry name" value="Histidine kinase-like ATPase, C-terminal domain"/>
    <property type="match status" value="1"/>
</dbReference>
<dbReference type="InterPro" id="IPR050351">
    <property type="entry name" value="BphY/WalK/GraS-like"/>
</dbReference>
<comment type="catalytic activity">
    <reaction evidence="1">
        <text>ATP + protein L-histidine = ADP + protein N-phospho-L-histidine.</text>
        <dbReference type="EC" id="2.7.13.3"/>
    </reaction>
</comment>
<dbReference type="Proteomes" id="UP000623681">
    <property type="component" value="Unassembled WGS sequence"/>
</dbReference>
<comment type="subcellular location">
    <subcellularLocation>
        <location evidence="2">Cell membrane</location>
        <topology evidence="2">Multi-pass membrane protein</topology>
    </subcellularLocation>
</comment>
<feature type="domain" description="Histidine kinase" evidence="13">
    <location>
        <begin position="121"/>
        <end position="346"/>
    </location>
</feature>
<keyword evidence="7 14" id="KW-0418">Kinase</keyword>
<dbReference type="PROSITE" id="PS50109">
    <property type="entry name" value="HIS_KIN"/>
    <property type="match status" value="1"/>
</dbReference>
<keyword evidence="8 12" id="KW-1133">Transmembrane helix</keyword>
<evidence type="ECO:0000256" key="6">
    <source>
        <dbReference type="ARBA" id="ARBA00022692"/>
    </source>
</evidence>
<keyword evidence="11" id="KW-0175">Coiled coil</keyword>
<keyword evidence="4" id="KW-1003">Cell membrane</keyword>
<comment type="caution">
    <text evidence="14">The sequence shown here is derived from an EMBL/GenBank/DDBJ whole genome shotgun (WGS) entry which is preliminary data.</text>
</comment>
<protein>
    <recommendedName>
        <fullName evidence="3">histidine kinase</fullName>
        <ecNumber evidence="3">2.7.13.3</ecNumber>
    </recommendedName>
</protein>
<dbReference type="EC" id="2.7.13.3" evidence="3"/>
<feature type="coiled-coil region" evidence="11">
    <location>
        <begin position="137"/>
        <end position="180"/>
    </location>
</feature>
<evidence type="ECO:0000256" key="2">
    <source>
        <dbReference type="ARBA" id="ARBA00004651"/>
    </source>
</evidence>
<dbReference type="PANTHER" id="PTHR45453:SF2">
    <property type="entry name" value="HISTIDINE KINASE"/>
    <property type="match status" value="1"/>
</dbReference>
<dbReference type="SUPFAM" id="SSF55874">
    <property type="entry name" value="ATPase domain of HSP90 chaperone/DNA topoisomerase II/histidine kinase"/>
    <property type="match status" value="1"/>
</dbReference>
<dbReference type="EMBL" id="JAESWA010000020">
    <property type="protein sequence ID" value="MBL4931497.1"/>
    <property type="molecule type" value="Genomic_DNA"/>
</dbReference>
<dbReference type="InterPro" id="IPR004358">
    <property type="entry name" value="Sig_transdc_His_kin-like_C"/>
</dbReference>
<evidence type="ECO:0000259" key="13">
    <source>
        <dbReference type="PROSITE" id="PS50109"/>
    </source>
</evidence>
<dbReference type="InterPro" id="IPR003594">
    <property type="entry name" value="HATPase_dom"/>
</dbReference>
<accession>A0A937K3C2</accession>
<evidence type="ECO:0000256" key="4">
    <source>
        <dbReference type="ARBA" id="ARBA00022475"/>
    </source>
</evidence>
<dbReference type="GO" id="GO:0004721">
    <property type="term" value="F:phosphoprotein phosphatase activity"/>
    <property type="evidence" value="ECO:0007669"/>
    <property type="project" value="TreeGrafter"/>
</dbReference>
<evidence type="ECO:0000256" key="9">
    <source>
        <dbReference type="ARBA" id="ARBA00023012"/>
    </source>
</evidence>
<dbReference type="RefSeq" id="WP_202766882.1">
    <property type="nucleotide sequence ID" value="NZ_JAESWA010000020.1"/>
</dbReference>
<dbReference type="AlphaFoldDB" id="A0A937K3C2"/>
<evidence type="ECO:0000313" key="14">
    <source>
        <dbReference type="EMBL" id="MBL4931497.1"/>
    </source>
</evidence>
<evidence type="ECO:0000256" key="8">
    <source>
        <dbReference type="ARBA" id="ARBA00022989"/>
    </source>
</evidence>